<dbReference type="SUPFAM" id="SSF51735">
    <property type="entry name" value="NAD(P)-binding Rossmann-fold domains"/>
    <property type="match status" value="1"/>
</dbReference>
<evidence type="ECO:0000256" key="2">
    <source>
        <dbReference type="ARBA" id="ARBA00022553"/>
    </source>
</evidence>
<dbReference type="Pfam" id="PF23562">
    <property type="entry name" value="AMP-binding_C_3"/>
    <property type="match status" value="1"/>
</dbReference>
<dbReference type="InterPro" id="IPR051414">
    <property type="entry name" value="Adenylate-forming_Reductase"/>
</dbReference>
<dbReference type="InterPro" id="IPR013120">
    <property type="entry name" value="FAR_NAD-bd"/>
</dbReference>
<dbReference type="OrthoDB" id="429813at2759"/>
<reference evidence="4" key="1">
    <citation type="submission" date="2020-11" db="EMBL/GenBank/DDBJ databases">
        <title>Adaptations for nitrogen fixation in a non-lichenized fungal sporocarp promotes dispersal by wood-feeding termites.</title>
        <authorList>
            <consortium name="DOE Joint Genome Institute"/>
            <person name="Koch R.A."/>
            <person name="Yoon G."/>
            <person name="Arayal U."/>
            <person name="Lail K."/>
            <person name="Amirebrahimi M."/>
            <person name="Labutti K."/>
            <person name="Lipzen A."/>
            <person name="Riley R."/>
            <person name="Barry K."/>
            <person name="Henrissat B."/>
            <person name="Grigoriev I.V."/>
            <person name="Herr J.R."/>
            <person name="Aime M.C."/>
        </authorList>
    </citation>
    <scope>NUCLEOTIDE SEQUENCE</scope>
    <source>
        <strain evidence="4">MCA 3950</strain>
    </source>
</reference>
<sequence length="481" mass="53599">MNEFAPQHSRLFKEMVIVAKPTKPFTYTATNTARRQVILTGYSNEILAAYETVAESTQTNIPPPSEWNDASTEEFVGTVVLQVLSHSISDNDDLFQHGCDSLQATWIRNILLRALQDSAELDIRQTADNFVYTYPGSPVDAMQAMVDKYSKDFVIIPKNKSDARNRKVVLITGTTGAFGSHILADLVLDENAQYIYAVNRLGDAMEKVTMLEADLSAKPQVLVEIIGSVTHIIHNAWRVDFNLGLSSFEANVRGLRNVIDLALTSRARLTYTSSIAVFQSADEDRPLAETHVDAEVAKGMGRGESKWVSQELLRLAPGLRYLVVRVGQLTGGPKGTWNAKEWIPSMIQSSMVLGYLPNDDKLVSRVPVHMAAHAIVDYVDLLAPSFSLARVVSHELAVKLISYDHWLQVLESSSLDPTTLLAKRVLPYYKGNAETLGWKNREAFGVPHLSTGLIREASFPQLGDENVKKWLQYWRKEKAIL</sequence>
<evidence type="ECO:0000313" key="4">
    <source>
        <dbReference type="EMBL" id="KAG7447382.1"/>
    </source>
</evidence>
<name>A0A9P8AUY6_9AGAR</name>
<evidence type="ECO:0000256" key="1">
    <source>
        <dbReference type="ARBA" id="ARBA00022450"/>
    </source>
</evidence>
<dbReference type="AlphaFoldDB" id="A0A9P8AUY6"/>
<keyword evidence="5" id="KW-1185">Reference proteome</keyword>
<dbReference type="InterPro" id="IPR036291">
    <property type="entry name" value="NAD(P)-bd_dom_sf"/>
</dbReference>
<dbReference type="GeneID" id="66112718"/>
<dbReference type="Pfam" id="PF07993">
    <property type="entry name" value="NAD_binding_4"/>
    <property type="match status" value="1"/>
</dbReference>
<gene>
    <name evidence="4" type="ORF">BT62DRAFT_993623</name>
</gene>
<accession>A0A9P8AUY6</accession>
<dbReference type="PANTHER" id="PTHR43439">
    <property type="entry name" value="PHENYLACETATE-COENZYME A LIGASE"/>
    <property type="match status" value="1"/>
</dbReference>
<evidence type="ECO:0000259" key="3">
    <source>
        <dbReference type="Pfam" id="PF07993"/>
    </source>
</evidence>
<dbReference type="Proteomes" id="UP000812287">
    <property type="component" value="Unassembled WGS sequence"/>
</dbReference>
<protein>
    <submittedName>
        <fullName evidence="4">NAD(P)-binding protein</fullName>
    </submittedName>
</protein>
<proteinExistence type="predicted"/>
<feature type="domain" description="Thioester reductase (TE)" evidence="3">
    <location>
        <begin position="212"/>
        <end position="375"/>
    </location>
</feature>
<keyword evidence="2" id="KW-0597">Phosphoprotein</keyword>
<dbReference type="PANTHER" id="PTHR43439:SF2">
    <property type="entry name" value="ENZYME, PUTATIVE (JCVI)-RELATED"/>
    <property type="match status" value="1"/>
</dbReference>
<evidence type="ECO:0000313" key="5">
    <source>
        <dbReference type="Proteomes" id="UP000812287"/>
    </source>
</evidence>
<dbReference type="Gene3D" id="3.40.50.720">
    <property type="entry name" value="NAD(P)-binding Rossmann-like Domain"/>
    <property type="match status" value="1"/>
</dbReference>
<dbReference type="EMBL" id="MU250532">
    <property type="protein sequence ID" value="KAG7447382.1"/>
    <property type="molecule type" value="Genomic_DNA"/>
</dbReference>
<comment type="caution">
    <text evidence="4">The sequence shown here is derived from an EMBL/GenBank/DDBJ whole genome shotgun (WGS) entry which is preliminary data.</text>
</comment>
<keyword evidence="1" id="KW-0596">Phosphopantetheine</keyword>
<organism evidence="4 5">
    <name type="scientific">Guyanagaster necrorhizus</name>
    <dbReference type="NCBI Taxonomy" id="856835"/>
    <lineage>
        <taxon>Eukaryota</taxon>
        <taxon>Fungi</taxon>
        <taxon>Dikarya</taxon>
        <taxon>Basidiomycota</taxon>
        <taxon>Agaricomycotina</taxon>
        <taxon>Agaricomycetes</taxon>
        <taxon>Agaricomycetidae</taxon>
        <taxon>Agaricales</taxon>
        <taxon>Marasmiineae</taxon>
        <taxon>Physalacriaceae</taxon>
        <taxon>Guyanagaster</taxon>
    </lineage>
</organism>
<dbReference type="RefSeq" id="XP_043040882.1">
    <property type="nucleotide sequence ID" value="XM_043190421.1"/>
</dbReference>